<dbReference type="AlphaFoldDB" id="A0A1Z4V1Z2"/>
<reference evidence="1 2" key="1">
    <citation type="submission" date="2017-06" db="EMBL/GenBank/DDBJ databases">
        <title>Genome sequencing of cyanobaciteial culture collection at National Institute for Environmental Studies (NIES).</title>
        <authorList>
            <person name="Hirose Y."/>
            <person name="Shimura Y."/>
            <person name="Fujisawa T."/>
            <person name="Nakamura Y."/>
            <person name="Kawachi M."/>
        </authorList>
    </citation>
    <scope>NUCLEOTIDE SEQUENCE [LARGE SCALE GENOMIC DNA]</scope>
    <source>
        <strain evidence="1 2">NIES-806</strain>
    </source>
</reference>
<keyword evidence="2" id="KW-1185">Reference proteome</keyword>
<protein>
    <submittedName>
        <fullName evidence="1">Uncharacterized protein</fullName>
    </submittedName>
</protein>
<accession>A0A1Z4V1Z2</accession>
<evidence type="ECO:0000313" key="1">
    <source>
        <dbReference type="EMBL" id="BAZ85542.1"/>
    </source>
</evidence>
<dbReference type="EMBL" id="AP018316">
    <property type="protein sequence ID" value="BAZ85542.1"/>
    <property type="molecule type" value="Genomic_DNA"/>
</dbReference>
<dbReference type="Proteomes" id="UP000218702">
    <property type="component" value="Chromosome"/>
</dbReference>
<proteinExistence type="predicted"/>
<name>A0A1Z4V1Z2_9CYAN</name>
<sequence length="32" mass="3627">MMISVPTTLEQLITAVQQLQPEERAIVAQTMR</sequence>
<organism evidence="1 2">
    <name type="scientific">Dolichospermum compactum NIES-806</name>
    <dbReference type="NCBI Taxonomy" id="1973481"/>
    <lineage>
        <taxon>Bacteria</taxon>
        <taxon>Bacillati</taxon>
        <taxon>Cyanobacteriota</taxon>
        <taxon>Cyanophyceae</taxon>
        <taxon>Nostocales</taxon>
        <taxon>Aphanizomenonaceae</taxon>
        <taxon>Dolichospermum</taxon>
        <taxon>Dolichospermum compactum</taxon>
    </lineage>
</organism>
<dbReference type="KEGG" id="dcm:NIES806_17450"/>
<gene>
    <name evidence="1" type="ORF">NIES806_17450</name>
</gene>
<evidence type="ECO:0000313" key="2">
    <source>
        <dbReference type="Proteomes" id="UP000218702"/>
    </source>
</evidence>